<keyword evidence="1" id="KW-1133">Transmembrane helix</keyword>
<gene>
    <name evidence="2" type="ORF">FSPOR_11880</name>
</gene>
<protein>
    <submittedName>
        <fullName evidence="2">Uncharacterized protein</fullName>
    </submittedName>
</protein>
<accession>A0A395REH9</accession>
<evidence type="ECO:0000313" key="2">
    <source>
        <dbReference type="EMBL" id="RGP58511.1"/>
    </source>
</evidence>
<feature type="transmembrane region" description="Helical" evidence="1">
    <location>
        <begin position="56"/>
        <end position="78"/>
    </location>
</feature>
<proteinExistence type="predicted"/>
<evidence type="ECO:0000256" key="1">
    <source>
        <dbReference type="SAM" id="Phobius"/>
    </source>
</evidence>
<comment type="caution">
    <text evidence="2">The sequence shown here is derived from an EMBL/GenBank/DDBJ whole genome shotgun (WGS) entry which is preliminary data.</text>
</comment>
<keyword evidence="1" id="KW-0472">Membrane</keyword>
<sequence length="132" mass="14144">MSMALPVEQDTVRTFPNAYWSQAIIHGVTRLEVNNHGIEILLLVYYLETSNGDGNFSWLSMVDVIGLVSGVLTIVSFIQSQVPDKPKEGAAVRIKAGSGGTDDEGSGGEVSAAYAWNFDNNYLGRGDGGSME</sequence>
<keyword evidence="3" id="KW-1185">Reference proteome</keyword>
<evidence type="ECO:0000313" key="3">
    <source>
        <dbReference type="Proteomes" id="UP000266152"/>
    </source>
</evidence>
<dbReference type="AlphaFoldDB" id="A0A395REH9"/>
<dbReference type="Proteomes" id="UP000266152">
    <property type="component" value="Unassembled WGS sequence"/>
</dbReference>
<reference evidence="2 3" key="1">
    <citation type="journal article" date="2018" name="PLoS Pathog.">
        <title>Evolution of structural diversity of trichothecenes, a family of toxins produced by plant pathogenic and entomopathogenic fungi.</title>
        <authorList>
            <person name="Proctor R.H."/>
            <person name="McCormick S.P."/>
            <person name="Kim H.S."/>
            <person name="Cardoza R.E."/>
            <person name="Stanley A.M."/>
            <person name="Lindo L."/>
            <person name="Kelly A."/>
            <person name="Brown D.W."/>
            <person name="Lee T."/>
            <person name="Vaughan M.M."/>
            <person name="Alexander N.J."/>
            <person name="Busman M."/>
            <person name="Gutierrez S."/>
        </authorList>
    </citation>
    <scope>NUCLEOTIDE SEQUENCE [LARGE SCALE GENOMIC DNA]</scope>
    <source>
        <strain evidence="2 3">NRRL 3299</strain>
    </source>
</reference>
<organism evidence="2 3">
    <name type="scientific">Fusarium sporotrichioides</name>
    <dbReference type="NCBI Taxonomy" id="5514"/>
    <lineage>
        <taxon>Eukaryota</taxon>
        <taxon>Fungi</taxon>
        <taxon>Dikarya</taxon>
        <taxon>Ascomycota</taxon>
        <taxon>Pezizomycotina</taxon>
        <taxon>Sordariomycetes</taxon>
        <taxon>Hypocreomycetidae</taxon>
        <taxon>Hypocreales</taxon>
        <taxon>Nectriaceae</taxon>
        <taxon>Fusarium</taxon>
    </lineage>
</organism>
<dbReference type="STRING" id="5514.A0A395REH9"/>
<keyword evidence="1" id="KW-0812">Transmembrane</keyword>
<dbReference type="EMBL" id="PXOF01000291">
    <property type="protein sequence ID" value="RGP58511.1"/>
    <property type="molecule type" value="Genomic_DNA"/>
</dbReference>
<name>A0A395REH9_FUSSP</name>